<feature type="transmembrane region" description="Helical" evidence="10">
    <location>
        <begin position="411"/>
        <end position="429"/>
    </location>
</feature>
<keyword evidence="5 10" id="KW-0547">Nucleotide-binding</keyword>
<evidence type="ECO:0000256" key="5">
    <source>
        <dbReference type="ARBA" id="ARBA00022741"/>
    </source>
</evidence>
<dbReference type="PANTHER" id="PTHR31187">
    <property type="match status" value="1"/>
</dbReference>
<feature type="transmembrane region" description="Helical" evidence="10">
    <location>
        <begin position="169"/>
        <end position="192"/>
    </location>
</feature>
<keyword evidence="6 10" id="KW-0067">ATP-binding</keyword>
<evidence type="ECO:0000256" key="2">
    <source>
        <dbReference type="ARBA" id="ARBA00007127"/>
    </source>
</evidence>
<feature type="transmembrane region" description="Helical" evidence="10">
    <location>
        <begin position="135"/>
        <end position="157"/>
    </location>
</feature>
<feature type="transmembrane region" description="Helical" evidence="10">
    <location>
        <begin position="353"/>
        <end position="372"/>
    </location>
</feature>
<evidence type="ECO:0000256" key="6">
    <source>
        <dbReference type="ARBA" id="ARBA00022840"/>
    </source>
</evidence>
<organism evidence="11 12">
    <name type="scientific">Candidatus Cytomitobacter indipagum</name>
    <dbReference type="NCBI Taxonomy" id="2601575"/>
    <lineage>
        <taxon>Bacteria</taxon>
        <taxon>Pseudomonadati</taxon>
        <taxon>Pseudomonadota</taxon>
        <taxon>Alphaproteobacteria</taxon>
        <taxon>Holosporales</taxon>
        <taxon>Holosporaceae</taxon>
        <taxon>Candidatus Cytomitobacter</taxon>
    </lineage>
</organism>
<evidence type="ECO:0000256" key="10">
    <source>
        <dbReference type="RuleBase" id="RU363121"/>
    </source>
</evidence>
<evidence type="ECO:0000256" key="8">
    <source>
        <dbReference type="ARBA" id="ARBA00023136"/>
    </source>
</evidence>
<dbReference type="InterPro" id="IPR004667">
    <property type="entry name" value="ADP_ATP_car_bac_type"/>
</dbReference>
<keyword evidence="7 10" id="KW-1133">Transmembrane helix</keyword>
<comment type="similarity">
    <text evidence="2 10">Belongs to the ADP/ATP translocase tlc family.</text>
</comment>
<evidence type="ECO:0000313" key="12">
    <source>
        <dbReference type="Proteomes" id="UP000325155"/>
    </source>
</evidence>
<dbReference type="Proteomes" id="UP000325155">
    <property type="component" value="Chromosome"/>
</dbReference>
<keyword evidence="3 10" id="KW-0813">Transport</keyword>
<accession>A0A5C0UE93</accession>
<evidence type="ECO:0000313" key="11">
    <source>
        <dbReference type="EMBL" id="QEK38027.1"/>
    </source>
</evidence>
<evidence type="ECO:0000256" key="4">
    <source>
        <dbReference type="ARBA" id="ARBA00022692"/>
    </source>
</evidence>
<keyword evidence="12" id="KW-1185">Reference proteome</keyword>
<dbReference type="GO" id="GO:0005886">
    <property type="term" value="C:plasma membrane"/>
    <property type="evidence" value="ECO:0007669"/>
    <property type="project" value="UniProtKB-SubCell"/>
</dbReference>
<dbReference type="OrthoDB" id="8477706at2"/>
<reference evidence="11 12" key="1">
    <citation type="submission" date="2019-08" db="EMBL/GenBank/DDBJ databases">
        <title>Highly reduced genomes of protist endosymbionts show evolutionary convergence.</title>
        <authorList>
            <person name="George E."/>
            <person name="Husnik F."/>
            <person name="Tashyreva D."/>
            <person name="Prokopchuk G."/>
            <person name="Horak A."/>
            <person name="Kwong W.K."/>
            <person name="Lukes J."/>
            <person name="Keeling P.J."/>
        </authorList>
    </citation>
    <scope>NUCLEOTIDE SEQUENCE [LARGE SCALE GENOMIC DNA]</scope>
    <source>
        <strain evidence="11">1605</strain>
    </source>
</reference>
<comment type="subcellular location">
    <subcellularLocation>
        <location evidence="1">Cell membrane</location>
        <topology evidence="1">Multi-pass membrane protein</topology>
    </subcellularLocation>
    <subcellularLocation>
        <location evidence="10">Membrane</location>
        <topology evidence="10">Multi-pass membrane protein</topology>
    </subcellularLocation>
</comment>
<dbReference type="GO" id="GO:0005524">
    <property type="term" value="F:ATP binding"/>
    <property type="evidence" value="ECO:0007669"/>
    <property type="project" value="UniProtKB-KW"/>
</dbReference>
<evidence type="ECO:0000256" key="9">
    <source>
        <dbReference type="ARBA" id="ARBA00024792"/>
    </source>
</evidence>
<comment type="function">
    <text evidence="9">Provides the rickettsial cell with host ATP in exchange for rickettsial ADP. This is an obligate exchange system. This energy acquiring activity is an important component of rickettsial parasitism.</text>
</comment>
<dbReference type="EMBL" id="CP043315">
    <property type="protein sequence ID" value="QEK38027.1"/>
    <property type="molecule type" value="Genomic_DNA"/>
</dbReference>
<name>A0A5C0UE93_9PROT</name>
<evidence type="ECO:0000256" key="7">
    <source>
        <dbReference type="ARBA" id="ARBA00022989"/>
    </source>
</evidence>
<feature type="transmembrane region" description="Helical" evidence="10">
    <location>
        <begin position="48"/>
        <end position="68"/>
    </location>
</feature>
<dbReference type="KEGG" id="cip:FZC35_01390"/>
<protein>
    <recommendedName>
        <fullName evidence="10">ADP,ATP carrier protein</fullName>
    </recommendedName>
</protein>
<dbReference type="GO" id="GO:0005471">
    <property type="term" value="F:ATP:ADP antiporter activity"/>
    <property type="evidence" value="ECO:0007669"/>
    <property type="project" value="InterPro"/>
</dbReference>
<feature type="transmembrane region" description="Helical" evidence="10">
    <location>
        <begin position="80"/>
        <end position="98"/>
    </location>
</feature>
<feature type="transmembrane region" description="Helical" evidence="10">
    <location>
        <begin position="323"/>
        <end position="347"/>
    </location>
</feature>
<evidence type="ECO:0000256" key="3">
    <source>
        <dbReference type="ARBA" id="ARBA00022448"/>
    </source>
</evidence>
<dbReference type="Pfam" id="PF03219">
    <property type="entry name" value="TLC"/>
    <property type="match status" value="1"/>
</dbReference>
<dbReference type="RefSeq" id="WP_148980874.1">
    <property type="nucleotide sequence ID" value="NZ_CP043315.1"/>
</dbReference>
<evidence type="ECO:0000256" key="1">
    <source>
        <dbReference type="ARBA" id="ARBA00004651"/>
    </source>
</evidence>
<keyword evidence="8 10" id="KW-0472">Membrane</keyword>
<feature type="transmembrane region" description="Helical" evidence="10">
    <location>
        <begin position="204"/>
        <end position="226"/>
    </location>
</feature>
<dbReference type="PANTHER" id="PTHR31187:SF1">
    <property type="entry name" value="ADP,ATP CARRIER PROTEIN 1"/>
    <property type="match status" value="1"/>
</dbReference>
<feature type="transmembrane region" description="Helical" evidence="10">
    <location>
        <begin position="254"/>
        <end position="272"/>
    </location>
</feature>
<proteinExistence type="inferred from homology"/>
<keyword evidence="4 10" id="KW-0812">Transmembrane</keyword>
<feature type="transmembrane region" description="Helical" evidence="10">
    <location>
        <begin position="292"/>
        <end position="311"/>
    </location>
</feature>
<feature type="transmembrane region" description="Helical" evidence="10">
    <location>
        <begin position="435"/>
        <end position="453"/>
    </location>
</feature>
<gene>
    <name evidence="11" type="ORF">FZC35_01390</name>
</gene>
<dbReference type="AlphaFoldDB" id="A0A5C0UE93"/>
<sequence>MIQKPRFCKKYMKFMCLLSIMTLTLFNNAILRVIKDTLLFSDNSSIEVVHFIKSFLVMPISMIFVYFYTKASASVKQSRIIYIIMAFFFIFFALYAVLHPIRSHMLPNPKSVNRLICEFQRFKWIFVLYGSWFNALFYIVSELWSAVALNLIFWQFANSINTIKDAKNYYVYFGIFGSIGMVSGGGIISYLFSSNINYKISLMSGIISTSTICIIVLYKFVFNYVLQNSYDLQMEQKTKFKFSDILKMFFHSKYLRYMMMLVFCYHMTSNLVEITWKSILKTSVGGADEYASYMGVIYMISGILSILLFYLPAQLMKRASWMTIAISIPVSLSVLTTIFYTTLFKVFRDNMHSLTYVDLMPITIAGSAYYICNRFLKYALFDPVKEMAYIPLKRDEKLKGKAMIDVFGGKFSKALSGYIQAILLTIIPNANQISISYYTIYIVIACMILWIFSARNLSYEYEKISLSKQ</sequence>